<dbReference type="PANTHER" id="PTHR21666:SF288">
    <property type="entry name" value="CELL DIVISION PROTEIN YTFB"/>
    <property type="match status" value="1"/>
</dbReference>
<comment type="caution">
    <text evidence="9">The sequence shown here is derived from an EMBL/GenBank/DDBJ whole genome shotgun (WGS) entry which is preliminary data.</text>
</comment>
<evidence type="ECO:0000256" key="5">
    <source>
        <dbReference type="ARBA" id="ARBA00022833"/>
    </source>
</evidence>
<keyword evidence="7" id="KW-0175">Coiled coil</keyword>
<name>A0ABU7LVQ6_9PROT</name>
<dbReference type="Pfam" id="PF01551">
    <property type="entry name" value="Peptidase_M23"/>
    <property type="match status" value="1"/>
</dbReference>
<reference evidence="9 10" key="1">
    <citation type="submission" date="2024-01" db="EMBL/GenBank/DDBJ databases">
        <title>Hyphobacterium bacterium isolated from marine sediment.</title>
        <authorList>
            <person name="Zhao S."/>
        </authorList>
    </citation>
    <scope>NUCLEOTIDE SEQUENCE [LARGE SCALE GENOMIC DNA]</scope>
    <source>
        <strain evidence="9 10">Y60-23</strain>
    </source>
</reference>
<sequence>MLTLLAVLVLIQTPPEETPPPDTAEIERLEQARQEAEAQARAAEEEANALAAEIADLQARLVAAARRAESSERAALDAEDRIETLTAEEAEILARLTADRDALIDVLAALQRIERGTPPAMAVAPGDAVEAARAASLLSDIAPALRERADALADELDRLRTVRGATLTQRGVLTEAEAALDLQRAEIEALIAQRQDLENRRRGEAVRYAEAARDAGREAQSLRGLMARLDAMSSVAPRLNPRRVEPQAETDIPTPELRPETTLVAALAPTEPLETRRFADFRGRLRPPVAGRVVRRFGAEDDNGEPSEGVLVSARPRAQVVSPFDAQVEFAGPFGAYHGLLILNVGDDYYMVIAGLAAVYAEAGRSVLAGEPLGAMPDRDDPASDLYLEIQRGGEAIDPEPWLRPDARAR</sequence>
<dbReference type="Proteomes" id="UP001310692">
    <property type="component" value="Unassembled WGS sequence"/>
</dbReference>
<evidence type="ECO:0000259" key="8">
    <source>
        <dbReference type="Pfam" id="PF01551"/>
    </source>
</evidence>
<dbReference type="PANTHER" id="PTHR21666">
    <property type="entry name" value="PEPTIDASE-RELATED"/>
    <property type="match status" value="1"/>
</dbReference>
<keyword evidence="10" id="KW-1185">Reference proteome</keyword>
<evidence type="ECO:0000256" key="6">
    <source>
        <dbReference type="ARBA" id="ARBA00023049"/>
    </source>
</evidence>
<dbReference type="RefSeq" id="WP_330195177.1">
    <property type="nucleotide sequence ID" value="NZ_JAZDRO010000001.1"/>
</dbReference>
<protein>
    <submittedName>
        <fullName evidence="9">Peptidoglycan DD-metalloendopeptidase family protein</fullName>
    </submittedName>
</protein>
<proteinExistence type="predicted"/>
<evidence type="ECO:0000313" key="9">
    <source>
        <dbReference type="EMBL" id="MEE2565643.1"/>
    </source>
</evidence>
<dbReference type="InterPro" id="IPR011055">
    <property type="entry name" value="Dup_hybrid_motif"/>
</dbReference>
<keyword evidence="5" id="KW-0862">Zinc</keyword>
<dbReference type="EMBL" id="JAZDRO010000001">
    <property type="protein sequence ID" value="MEE2565643.1"/>
    <property type="molecule type" value="Genomic_DNA"/>
</dbReference>
<dbReference type="InterPro" id="IPR050570">
    <property type="entry name" value="Cell_wall_metabolism_enzyme"/>
</dbReference>
<comment type="cofactor">
    <cofactor evidence="1">
        <name>Zn(2+)</name>
        <dbReference type="ChEBI" id="CHEBI:29105"/>
    </cofactor>
</comment>
<keyword evidence="2" id="KW-0645">Protease</keyword>
<evidence type="ECO:0000313" key="10">
    <source>
        <dbReference type="Proteomes" id="UP001310692"/>
    </source>
</evidence>
<feature type="domain" description="M23ase beta-sheet core" evidence="8">
    <location>
        <begin position="306"/>
        <end position="399"/>
    </location>
</feature>
<dbReference type="InterPro" id="IPR016047">
    <property type="entry name" value="M23ase_b-sheet_dom"/>
</dbReference>
<feature type="coiled-coil region" evidence="7">
    <location>
        <begin position="173"/>
        <end position="200"/>
    </location>
</feature>
<dbReference type="Gene3D" id="2.70.70.10">
    <property type="entry name" value="Glucose Permease (Domain IIA)"/>
    <property type="match status" value="1"/>
</dbReference>
<evidence type="ECO:0000256" key="1">
    <source>
        <dbReference type="ARBA" id="ARBA00001947"/>
    </source>
</evidence>
<organism evidence="9 10">
    <name type="scientific">Hyphobacterium marinum</name>
    <dbReference type="NCBI Taxonomy" id="3116574"/>
    <lineage>
        <taxon>Bacteria</taxon>
        <taxon>Pseudomonadati</taxon>
        <taxon>Pseudomonadota</taxon>
        <taxon>Alphaproteobacteria</taxon>
        <taxon>Maricaulales</taxon>
        <taxon>Maricaulaceae</taxon>
        <taxon>Hyphobacterium</taxon>
    </lineage>
</organism>
<keyword evidence="4" id="KW-0378">Hydrolase</keyword>
<keyword evidence="6" id="KW-0482">Metalloprotease</keyword>
<evidence type="ECO:0000256" key="7">
    <source>
        <dbReference type="SAM" id="Coils"/>
    </source>
</evidence>
<evidence type="ECO:0000256" key="3">
    <source>
        <dbReference type="ARBA" id="ARBA00022723"/>
    </source>
</evidence>
<gene>
    <name evidence="9" type="ORF">V0U35_03035</name>
</gene>
<evidence type="ECO:0000256" key="4">
    <source>
        <dbReference type="ARBA" id="ARBA00022801"/>
    </source>
</evidence>
<dbReference type="SUPFAM" id="SSF51261">
    <property type="entry name" value="Duplicated hybrid motif"/>
    <property type="match status" value="1"/>
</dbReference>
<keyword evidence="3" id="KW-0479">Metal-binding</keyword>
<evidence type="ECO:0000256" key="2">
    <source>
        <dbReference type="ARBA" id="ARBA00022670"/>
    </source>
</evidence>
<feature type="coiled-coil region" evidence="7">
    <location>
        <begin position="26"/>
        <end position="88"/>
    </location>
</feature>
<accession>A0ABU7LVQ6</accession>